<keyword evidence="11 17" id="KW-1133">Transmembrane helix</keyword>
<dbReference type="SUPFAM" id="SSF81464">
    <property type="entry name" value="Cytochrome c oxidase subunit II-like, transmembrane region"/>
    <property type="match status" value="1"/>
</dbReference>
<evidence type="ECO:0000256" key="2">
    <source>
        <dbReference type="ARBA" id="ARBA00004141"/>
    </source>
</evidence>
<gene>
    <name evidence="20" type="primary">cox2</name>
</gene>
<keyword evidence="13 17" id="KW-0472">Membrane</keyword>
<dbReference type="PROSITE" id="PS50999">
    <property type="entry name" value="COX2_TM"/>
    <property type="match status" value="1"/>
</dbReference>
<evidence type="ECO:0000256" key="7">
    <source>
        <dbReference type="ARBA" id="ARBA00022692"/>
    </source>
</evidence>
<dbReference type="InterPro" id="IPR034210">
    <property type="entry name" value="CcO_II_C"/>
</dbReference>
<dbReference type="GO" id="GO:0005507">
    <property type="term" value="F:copper ion binding"/>
    <property type="evidence" value="ECO:0007669"/>
    <property type="project" value="InterPro"/>
</dbReference>
<evidence type="ECO:0000256" key="12">
    <source>
        <dbReference type="ARBA" id="ARBA00023008"/>
    </source>
</evidence>
<evidence type="ECO:0000256" key="11">
    <source>
        <dbReference type="ARBA" id="ARBA00022989"/>
    </source>
</evidence>
<comment type="subcellular location">
    <subcellularLocation>
        <location evidence="2">Membrane</location>
        <topology evidence="2">Multi-pass membrane protein</topology>
    </subcellularLocation>
</comment>
<feature type="transmembrane region" description="Helical" evidence="17">
    <location>
        <begin position="66"/>
        <end position="88"/>
    </location>
</feature>
<protein>
    <recommendedName>
        <fullName evidence="4">cytochrome-c oxidase</fullName>
        <ecNumber evidence="4">7.1.1.9</ecNumber>
    </recommendedName>
    <alternativeName>
        <fullName evidence="14">Cytochrome c oxidase polypeptide II</fullName>
    </alternativeName>
</protein>
<dbReference type="InterPro" id="IPR008972">
    <property type="entry name" value="Cupredoxin"/>
</dbReference>
<dbReference type="EC" id="7.1.1.9" evidence="4"/>
<feature type="transmembrane region" description="Helical" evidence="17">
    <location>
        <begin position="22"/>
        <end position="45"/>
    </location>
</feature>
<evidence type="ECO:0000256" key="15">
    <source>
        <dbReference type="ARBA" id="ARBA00049512"/>
    </source>
</evidence>
<name>A0A8F0JZJ5_AKKLU</name>
<feature type="region of interest" description="Disordered" evidence="16">
    <location>
        <begin position="281"/>
        <end position="301"/>
    </location>
</feature>
<reference evidence="20" key="1">
    <citation type="journal article" date="2021" name="Genome Biol. Evol.">
        <title>Genomic rearrangements and sequence evolution across brown algal organelles.</title>
        <authorList>
            <person name="Starko S."/>
            <person name="Bringloe T.T."/>
            <person name="Gomez M.S."/>
            <person name="Darby H."/>
            <person name="Graham S.W."/>
            <person name="Martone P.T."/>
        </authorList>
    </citation>
    <scope>NUCLEOTIDE SEQUENCE</scope>
</reference>
<organism evidence="20">
    <name type="scientific">Akkesiphycus lubricus</name>
    <name type="common">Brown alga</name>
    <dbReference type="NCBI Taxonomy" id="3022"/>
    <lineage>
        <taxon>Eukaryota</taxon>
        <taxon>Sar</taxon>
        <taxon>Stramenopiles</taxon>
        <taxon>Ochrophyta</taxon>
        <taxon>PX clade</taxon>
        <taxon>Phaeophyceae</taxon>
        <taxon>Laminariales</taxon>
        <taxon>Akkesiphycaceae</taxon>
        <taxon>Akkesiphycus</taxon>
    </lineage>
</organism>
<keyword evidence="6" id="KW-0679">Respiratory chain</keyword>
<dbReference type="PANTHER" id="PTHR22888:SF9">
    <property type="entry name" value="CYTOCHROME C OXIDASE SUBUNIT 2"/>
    <property type="match status" value="1"/>
</dbReference>
<evidence type="ECO:0000256" key="1">
    <source>
        <dbReference type="ARBA" id="ARBA00001935"/>
    </source>
</evidence>
<feature type="compositionally biased region" description="Polar residues" evidence="16">
    <location>
        <begin position="282"/>
        <end position="293"/>
    </location>
</feature>
<dbReference type="InterPro" id="IPR011759">
    <property type="entry name" value="Cyt_c_oxidase_su2_TM_dom"/>
</dbReference>
<dbReference type="InterPro" id="IPR036257">
    <property type="entry name" value="Cyt_c_oxidase_su2_TM_sf"/>
</dbReference>
<dbReference type="PROSITE" id="PS00078">
    <property type="entry name" value="COX2"/>
    <property type="match status" value="1"/>
</dbReference>
<geneLocation type="mitochondrion" evidence="20"/>
<feature type="compositionally biased region" description="Polar residues" evidence="16">
    <location>
        <begin position="1049"/>
        <end position="1064"/>
    </location>
</feature>
<dbReference type="EMBL" id="MZ156045">
    <property type="protein sequence ID" value="QWK44221.1"/>
    <property type="molecule type" value="Genomic_DNA"/>
</dbReference>
<dbReference type="GO" id="GO:0004129">
    <property type="term" value="F:cytochrome-c oxidase activity"/>
    <property type="evidence" value="ECO:0007669"/>
    <property type="project" value="UniProtKB-EC"/>
</dbReference>
<dbReference type="CDD" id="cd13912">
    <property type="entry name" value="CcO_II_C"/>
    <property type="match status" value="1"/>
</dbReference>
<keyword evidence="7 17" id="KW-0812">Transmembrane</keyword>
<dbReference type="Pfam" id="PF00116">
    <property type="entry name" value="COX2"/>
    <property type="match status" value="1"/>
</dbReference>
<evidence type="ECO:0000256" key="16">
    <source>
        <dbReference type="SAM" id="MobiDB-lite"/>
    </source>
</evidence>
<accession>A0A8F0JZJ5</accession>
<keyword evidence="9" id="KW-1278">Translocase</keyword>
<comment type="similarity">
    <text evidence="3">Belongs to the cytochrome c oxidase subunit 2 family.</text>
</comment>
<feature type="domain" description="Cytochrome oxidase subunit II copper A binding" evidence="18">
    <location>
        <begin position="1139"/>
        <end position="1284"/>
    </location>
</feature>
<evidence type="ECO:0000313" key="20">
    <source>
        <dbReference type="EMBL" id="QWK44221.1"/>
    </source>
</evidence>
<dbReference type="InterPro" id="IPR045187">
    <property type="entry name" value="CcO_II"/>
</dbReference>
<dbReference type="SUPFAM" id="SSF49503">
    <property type="entry name" value="Cupredoxins"/>
    <property type="match status" value="2"/>
</dbReference>
<dbReference type="PRINTS" id="PR01166">
    <property type="entry name" value="CYCOXIDASEII"/>
</dbReference>
<evidence type="ECO:0000256" key="9">
    <source>
        <dbReference type="ARBA" id="ARBA00022967"/>
    </source>
</evidence>
<dbReference type="Gene3D" id="1.10.287.90">
    <property type="match status" value="1"/>
</dbReference>
<evidence type="ECO:0000256" key="3">
    <source>
        <dbReference type="ARBA" id="ARBA00007866"/>
    </source>
</evidence>
<evidence type="ECO:0000259" key="18">
    <source>
        <dbReference type="PROSITE" id="PS50857"/>
    </source>
</evidence>
<evidence type="ECO:0000256" key="13">
    <source>
        <dbReference type="ARBA" id="ARBA00023136"/>
    </source>
</evidence>
<evidence type="ECO:0000259" key="19">
    <source>
        <dbReference type="PROSITE" id="PS50999"/>
    </source>
</evidence>
<keyword evidence="12" id="KW-0186">Copper</keyword>
<dbReference type="GO" id="GO:0042773">
    <property type="term" value="P:ATP synthesis coupled electron transport"/>
    <property type="evidence" value="ECO:0007669"/>
    <property type="project" value="TreeGrafter"/>
</dbReference>
<keyword evidence="8" id="KW-0479">Metal-binding</keyword>
<keyword evidence="5" id="KW-0813">Transport</keyword>
<dbReference type="PROSITE" id="PS50857">
    <property type="entry name" value="COX2_CUA"/>
    <property type="match status" value="1"/>
</dbReference>
<dbReference type="InterPro" id="IPR001505">
    <property type="entry name" value="Copper_CuA"/>
</dbReference>
<dbReference type="InterPro" id="IPR002429">
    <property type="entry name" value="CcO_II-like_C"/>
</dbReference>
<sequence length="1288" mass="143645">MDAAHPWQVGFQDPATPIMEGIIFFNGLLMTFMLFIACLVGWLLYKSLTLFNESVHAEPVGFNHSTLLEVVWTIIPAGILMVISVPSYNLLYAMDEVIDPSLTIKVVGHQWYWSYECSDFDVDPKILKDKLELVDTTYTNIKTGIAGLEAANVETDPTEQSTQATIAKGILESLESRVNHWPKETADLLAARLNYLGILFLYHEGQKESYGIEPRNDQATLLAALTSAKETLEEGSLVPAQEEFILKILKTFKMYIRLIKNNDLEATPAFVLDSLTDKGPSLSGSGSLDNDTFSGKGLGDDDGFDDDGSYEELDSIISELNSVDEVSPAWEELLIAERGYDAADTELTRAAAEVFNLESIIMRFLARRITAKELNFDVTEPALAEAKIRLSKALIEIERAEDNLIDTQLIAHKLRLTRAEREGYSSEFNWDSARVEHGFAEIKYKEALAELENAKASSSWAKIDLAAANVNKLTAAYFKADAELGINDPAIKRSSVLLKGGYPAWTKELRLEAKVLLDSDRLKFIQAEEELKSANALLYRAQADFTPEELIKTNAIANSAEAEFMSIEKDLVSVKEEFERGSVIFADAEADLKTFKSISARADHRLERAQLLFDKVKDLSARTQAKLAGADIVFKKAQERLSGANPKFIGSPNALEFVLEDYENVKIELDKSRSYLAKAKTELTRALKRSATVESHVFETQAKLDDTPILYDFPEVAGKPTEYFENYLWEIHFADLFYVNAQLKSAIAELGVADASFANAEDNFIKTSGNLIEAELKRGRAMLNFFTFVLEKDVESLLNTAFLYNSGELDKEALHSMEAVCSDTEAEFARVETHVHSVELDVLDAVYNEAQSNSKSTELSQAVLNKVKADSGQIRDFSSQNSSVLYGIKDLDTAKSFNEYGKACFDQYKKELFYAESDYTKAQATLETANSILESVKKELSSKNVNPHSTKLWALVDDTSLSLEGTIEHLKMNRTELSPLDVKLNSGLMQTRSCMQMLRAEEELAYIKWLAARVSKTLNIALPVDVKPFNTQFEDGGWVPKVNNSELSKNGSLFSGSSDEGDNSSPKKGDDKVKDLLSKVDLTNKNYTTEALLHNILTGLNTVLKTVDEDKVENVKMFFSHAFSLLASEERIKNESLINEAQRISKLIDSPFLEEDIEDEERQRINFDSYLIAEEDLVIPEISGTGKAGKVFRLLEVDNRLVVPTNTHIRVLVTSADVLHSWAVPSLGVKVDACPGRLNQVFIFIKREGVFYGQCSELCGVNHGFMPIVVQAVSQDEFLTWVGKRLCS</sequence>
<evidence type="ECO:0000256" key="5">
    <source>
        <dbReference type="ARBA" id="ARBA00022448"/>
    </source>
</evidence>
<dbReference type="Gene3D" id="2.60.40.420">
    <property type="entry name" value="Cupredoxins - blue copper proteins"/>
    <property type="match status" value="1"/>
</dbReference>
<dbReference type="PANTHER" id="PTHR22888">
    <property type="entry name" value="CYTOCHROME C OXIDASE, SUBUNIT II"/>
    <property type="match status" value="1"/>
</dbReference>
<comment type="cofactor">
    <cofactor evidence="1">
        <name>Cu cation</name>
        <dbReference type="ChEBI" id="CHEBI:23378"/>
    </cofactor>
</comment>
<comment type="catalytic activity">
    <reaction evidence="15">
        <text>4 Fe(II)-[cytochrome c] + O2 + 8 H(+)(in) = 4 Fe(III)-[cytochrome c] + 2 H2O + 4 H(+)(out)</text>
        <dbReference type="Rhea" id="RHEA:11436"/>
        <dbReference type="Rhea" id="RHEA-COMP:10350"/>
        <dbReference type="Rhea" id="RHEA-COMP:14399"/>
        <dbReference type="ChEBI" id="CHEBI:15377"/>
        <dbReference type="ChEBI" id="CHEBI:15378"/>
        <dbReference type="ChEBI" id="CHEBI:15379"/>
        <dbReference type="ChEBI" id="CHEBI:29033"/>
        <dbReference type="ChEBI" id="CHEBI:29034"/>
        <dbReference type="EC" id="7.1.1.9"/>
    </reaction>
    <physiologicalReaction direction="left-to-right" evidence="15">
        <dbReference type="Rhea" id="RHEA:11437"/>
    </physiologicalReaction>
</comment>
<evidence type="ECO:0000256" key="17">
    <source>
        <dbReference type="SAM" id="Phobius"/>
    </source>
</evidence>
<keyword evidence="10" id="KW-0249">Electron transport</keyword>
<evidence type="ECO:0000256" key="10">
    <source>
        <dbReference type="ARBA" id="ARBA00022982"/>
    </source>
</evidence>
<feature type="region of interest" description="Disordered" evidence="16">
    <location>
        <begin position="1049"/>
        <end position="1071"/>
    </location>
</feature>
<evidence type="ECO:0000256" key="14">
    <source>
        <dbReference type="ARBA" id="ARBA00031389"/>
    </source>
</evidence>
<dbReference type="GO" id="GO:0016020">
    <property type="term" value="C:membrane"/>
    <property type="evidence" value="ECO:0007669"/>
    <property type="project" value="UniProtKB-SubCell"/>
</dbReference>
<dbReference type="Pfam" id="PF02790">
    <property type="entry name" value="COX2_TM"/>
    <property type="match status" value="1"/>
</dbReference>
<proteinExistence type="inferred from homology"/>
<evidence type="ECO:0000256" key="8">
    <source>
        <dbReference type="ARBA" id="ARBA00022723"/>
    </source>
</evidence>
<evidence type="ECO:0000256" key="4">
    <source>
        <dbReference type="ARBA" id="ARBA00012949"/>
    </source>
</evidence>
<feature type="domain" description="Cytochrome oxidase subunit II transmembrane region profile" evidence="19">
    <location>
        <begin position="3"/>
        <end position="98"/>
    </location>
</feature>
<keyword evidence="20" id="KW-0496">Mitochondrion</keyword>
<evidence type="ECO:0000256" key="6">
    <source>
        <dbReference type="ARBA" id="ARBA00022660"/>
    </source>
</evidence>